<evidence type="ECO:0000259" key="3">
    <source>
        <dbReference type="PROSITE" id="PS50110"/>
    </source>
</evidence>
<gene>
    <name evidence="4" type="ordered locus">AM1_1379</name>
</gene>
<feature type="domain" description="Response regulatory" evidence="3">
    <location>
        <begin position="489"/>
        <end position="605"/>
    </location>
</feature>
<dbReference type="InterPro" id="IPR001789">
    <property type="entry name" value="Sig_transdc_resp-reg_receiver"/>
</dbReference>
<dbReference type="EMBL" id="CP000828">
    <property type="protein sequence ID" value="ABW26410.1"/>
    <property type="molecule type" value="Genomic_DNA"/>
</dbReference>
<dbReference type="InterPro" id="IPR036641">
    <property type="entry name" value="HPT_dom_sf"/>
</dbReference>
<dbReference type="GO" id="GO:0006935">
    <property type="term" value="P:chemotaxis"/>
    <property type="evidence" value="ECO:0007669"/>
    <property type="project" value="InterPro"/>
</dbReference>
<feature type="compositionally biased region" description="Basic residues" evidence="2">
    <location>
        <begin position="473"/>
        <end position="485"/>
    </location>
</feature>
<dbReference type="AlphaFoldDB" id="B0C6I9"/>
<dbReference type="eggNOG" id="COG0745">
    <property type="taxonomic scope" value="Bacteria"/>
</dbReference>
<evidence type="ECO:0000256" key="2">
    <source>
        <dbReference type="SAM" id="MobiDB-lite"/>
    </source>
</evidence>
<proteinExistence type="predicted"/>
<dbReference type="InterPro" id="IPR011006">
    <property type="entry name" value="CheY-like_superfamily"/>
</dbReference>
<dbReference type="GO" id="GO:0000160">
    <property type="term" value="P:phosphorelay signal transduction system"/>
    <property type="evidence" value="ECO:0007669"/>
    <property type="project" value="InterPro"/>
</dbReference>
<dbReference type="Proteomes" id="UP000000268">
    <property type="component" value="Chromosome"/>
</dbReference>
<feature type="compositionally biased region" description="Basic and acidic residues" evidence="2">
    <location>
        <begin position="258"/>
        <end position="269"/>
    </location>
</feature>
<feature type="region of interest" description="Disordered" evidence="2">
    <location>
        <begin position="466"/>
        <end position="485"/>
    </location>
</feature>
<feature type="modified residue" description="4-aspartylphosphate" evidence="1">
    <location>
        <position position="538"/>
    </location>
</feature>
<protein>
    <submittedName>
        <fullName evidence="4">Chemotaxis response regulator, putative</fullName>
    </submittedName>
</protein>
<dbReference type="SMART" id="SM00448">
    <property type="entry name" value="REC"/>
    <property type="match status" value="1"/>
</dbReference>
<dbReference type="SUPFAM" id="SSF52172">
    <property type="entry name" value="CheY-like"/>
    <property type="match status" value="1"/>
</dbReference>
<dbReference type="RefSeq" id="WP_012161942.1">
    <property type="nucleotide sequence ID" value="NC_009925.1"/>
</dbReference>
<evidence type="ECO:0000313" key="5">
    <source>
        <dbReference type="Proteomes" id="UP000000268"/>
    </source>
</evidence>
<dbReference type="SUPFAM" id="SSF47226">
    <property type="entry name" value="Histidine-containing phosphotransfer domain, HPT domain"/>
    <property type="match status" value="1"/>
</dbReference>
<dbReference type="Pfam" id="PF00072">
    <property type="entry name" value="Response_reg"/>
    <property type="match status" value="1"/>
</dbReference>
<dbReference type="InterPro" id="IPR051315">
    <property type="entry name" value="Bact_Chemotaxis_CheA"/>
</dbReference>
<dbReference type="InterPro" id="IPR036061">
    <property type="entry name" value="CheW-like_dom_sf"/>
</dbReference>
<organism evidence="4 5">
    <name type="scientific">Acaryochloris marina (strain MBIC 11017)</name>
    <dbReference type="NCBI Taxonomy" id="329726"/>
    <lineage>
        <taxon>Bacteria</taxon>
        <taxon>Bacillati</taxon>
        <taxon>Cyanobacteriota</taxon>
        <taxon>Cyanophyceae</taxon>
        <taxon>Acaryochloridales</taxon>
        <taxon>Acaryochloridaceae</taxon>
        <taxon>Acaryochloris</taxon>
    </lineage>
</organism>
<evidence type="ECO:0000313" key="4">
    <source>
        <dbReference type="EMBL" id="ABW26410.1"/>
    </source>
</evidence>
<feature type="region of interest" description="Disordered" evidence="2">
    <location>
        <begin position="250"/>
        <end position="278"/>
    </location>
</feature>
<dbReference type="eggNOG" id="COG0643">
    <property type="taxonomic scope" value="Bacteria"/>
</dbReference>
<keyword evidence="5" id="KW-1185">Reference proteome</keyword>
<dbReference type="KEGG" id="amr:AM1_1379"/>
<dbReference type="Gene3D" id="3.40.50.2300">
    <property type="match status" value="1"/>
</dbReference>
<evidence type="ECO:0000256" key="1">
    <source>
        <dbReference type="PROSITE-ProRule" id="PRU00169"/>
    </source>
</evidence>
<keyword evidence="1" id="KW-0597">Phosphoprotein</keyword>
<name>B0C6I9_ACAM1</name>
<dbReference type="STRING" id="329726.AM1_1379"/>
<dbReference type="HOGENOM" id="CLU_491691_0_0_3"/>
<dbReference type="PROSITE" id="PS50110">
    <property type="entry name" value="RESPONSE_REGULATORY"/>
    <property type="match status" value="1"/>
</dbReference>
<sequence>MANETPLRDPAYQLFFQEALELLLQIDTTLQEVLQIPSKTSIDFLLEMTQILYEGAQSLNLTQLAHQVQAFSSLMLNLQQDPLGTTPEDAYQLRQAYKEMQTALEAYISGPPVLDMSSNLDASSERESASHGSIALDVAEDELATNGNLMLPAGGSDVTSLILISDVAEILDQLQQVLVNPQVFDLAAELKALTEALLGWGEVLELNELTTIAQSTLDMLDSNPQSAISIGQLSLAGFRAAHKTALQALQADSGSQNADHHPQSSKKLDLPSSPTAMSPMAAEIPTAESLSASDEVILNATQLFVWQQERLLFTIPSEAVAEILIPRAEQLMGNEHQRCLSWQQQFIPIHPLGHLLNRGESHWPRLTAAVLPGRGANSATVFGSSPLIIIHQGGQTLALEVEITRLVTESELVLQIPEGQIHCPYFSGETALESEQYGVVDIAALLNEMLNLSPLPMPKAVRLSSPAVSVSPKPKRPPKVPKKTRSQTTILVVDDSKMVRMMVSTALQSAGYDVLEAADGQLAIEQVERADIQLIICDVEMPNMNGFEFLEYRCRQPAIMNLPVVMLSTCNSDQHRQLATTLGANAYLTKPYDESNLLATLQALVG</sequence>
<reference evidence="4 5" key="1">
    <citation type="journal article" date="2008" name="Proc. Natl. Acad. Sci. U.S.A.">
        <title>Niche adaptation and genome expansion in the chlorophyll d-producing cyanobacterium Acaryochloris marina.</title>
        <authorList>
            <person name="Swingley W.D."/>
            <person name="Chen M."/>
            <person name="Cheung P.C."/>
            <person name="Conrad A.L."/>
            <person name="Dejesa L.C."/>
            <person name="Hao J."/>
            <person name="Honchak B.M."/>
            <person name="Karbach L.E."/>
            <person name="Kurdoglu A."/>
            <person name="Lahiri S."/>
            <person name="Mastrian S.D."/>
            <person name="Miyashita H."/>
            <person name="Page L."/>
            <person name="Ramakrishna P."/>
            <person name="Satoh S."/>
            <person name="Sattley W.M."/>
            <person name="Shimada Y."/>
            <person name="Taylor H.L."/>
            <person name="Tomo T."/>
            <person name="Tsuchiya T."/>
            <person name="Wang Z.T."/>
            <person name="Raymond J."/>
            <person name="Mimuro M."/>
            <person name="Blankenship R.E."/>
            <person name="Touchman J.W."/>
        </authorList>
    </citation>
    <scope>NUCLEOTIDE SEQUENCE [LARGE SCALE GENOMIC DNA]</scope>
    <source>
        <strain evidence="5">MBIC 11017</strain>
    </source>
</reference>
<dbReference type="PANTHER" id="PTHR43395">
    <property type="entry name" value="SENSOR HISTIDINE KINASE CHEA"/>
    <property type="match status" value="1"/>
</dbReference>
<accession>B0C6I9</accession>
<dbReference type="PANTHER" id="PTHR43395:SF1">
    <property type="entry name" value="CHEMOTAXIS PROTEIN CHEA"/>
    <property type="match status" value="1"/>
</dbReference>
<dbReference type="SUPFAM" id="SSF50341">
    <property type="entry name" value="CheW-like"/>
    <property type="match status" value="1"/>
</dbReference>
<dbReference type="OrthoDB" id="501775at2"/>